<dbReference type="GO" id="GO:0006508">
    <property type="term" value="P:proteolysis"/>
    <property type="evidence" value="ECO:0007669"/>
    <property type="project" value="UniProtKB-KW"/>
</dbReference>
<dbReference type="PIRSF" id="PIRSF005700">
    <property type="entry name" value="PepC"/>
    <property type="match status" value="1"/>
</dbReference>
<keyword evidence="2 4" id="KW-0378">Hydrolase</keyword>
<evidence type="ECO:0000313" key="6">
    <source>
        <dbReference type="EMBL" id="AKC95446.1"/>
    </source>
</evidence>
<dbReference type="KEGG" id="sns:VC03_02685"/>
<accession>A0A0E3ZC66</accession>
<evidence type="ECO:0000256" key="4">
    <source>
        <dbReference type="PIRNR" id="PIRNR005700"/>
    </source>
</evidence>
<organism evidence="6 7">
    <name type="scientific">Sneathia vaginalis</name>
    <dbReference type="NCBI Taxonomy" id="187101"/>
    <lineage>
        <taxon>Bacteria</taxon>
        <taxon>Fusobacteriati</taxon>
        <taxon>Fusobacteriota</taxon>
        <taxon>Fusobacteriia</taxon>
        <taxon>Fusobacteriales</taxon>
        <taxon>Leptotrichiaceae</taxon>
        <taxon>Sneathia</taxon>
    </lineage>
</organism>
<dbReference type="EMBL" id="CP011280">
    <property type="protein sequence ID" value="AKC95446.1"/>
    <property type="molecule type" value="Genomic_DNA"/>
</dbReference>
<evidence type="ECO:0000256" key="5">
    <source>
        <dbReference type="PIRSR" id="PIRSR005700-1"/>
    </source>
</evidence>
<dbReference type="Pfam" id="PF03051">
    <property type="entry name" value="Peptidase_C1_2"/>
    <property type="match status" value="1"/>
</dbReference>
<dbReference type="OrthoDB" id="1111399at2"/>
<dbReference type="Gene3D" id="3.90.70.10">
    <property type="entry name" value="Cysteine proteinases"/>
    <property type="match status" value="1"/>
</dbReference>
<comment type="similarity">
    <text evidence="4">Belongs to the peptidase C1 family.</text>
</comment>
<name>A0A0E3ZC66_9FUSO</name>
<feature type="active site" evidence="5">
    <location>
        <position position="379"/>
    </location>
</feature>
<evidence type="ECO:0000256" key="1">
    <source>
        <dbReference type="ARBA" id="ARBA00022670"/>
    </source>
</evidence>
<dbReference type="GO" id="GO:0009636">
    <property type="term" value="P:response to toxic substance"/>
    <property type="evidence" value="ECO:0007669"/>
    <property type="project" value="TreeGrafter"/>
</dbReference>
<feature type="active site" evidence="5">
    <location>
        <position position="67"/>
    </location>
</feature>
<proteinExistence type="inferred from homology"/>
<dbReference type="HOGENOM" id="CLU_038600_0_1_0"/>
<dbReference type="InterPro" id="IPR004134">
    <property type="entry name" value="Peptidase_C1B"/>
</dbReference>
<evidence type="ECO:0000256" key="2">
    <source>
        <dbReference type="ARBA" id="ARBA00022801"/>
    </source>
</evidence>
<keyword evidence="3 4" id="KW-0788">Thiol protease</keyword>
<dbReference type="CDD" id="cd00585">
    <property type="entry name" value="Peptidase_C1B"/>
    <property type="match status" value="1"/>
</dbReference>
<dbReference type="PROSITE" id="PS00139">
    <property type="entry name" value="THIOL_PROTEASE_CYS"/>
    <property type="match status" value="1"/>
</dbReference>
<evidence type="ECO:0000256" key="3">
    <source>
        <dbReference type="ARBA" id="ARBA00022807"/>
    </source>
</evidence>
<gene>
    <name evidence="6" type="ORF">VC03_02685</name>
</gene>
<protein>
    <recommendedName>
        <fullName evidence="4">Aminopeptidase</fullName>
    </recommendedName>
</protein>
<dbReference type="STRING" id="187101.VC03_02685"/>
<dbReference type="SUPFAM" id="SSF54001">
    <property type="entry name" value="Cysteine proteinases"/>
    <property type="match status" value="1"/>
</dbReference>
<dbReference type="InterPro" id="IPR000169">
    <property type="entry name" value="Pept_cys_AS"/>
</dbReference>
<dbReference type="AlphaFoldDB" id="A0A0E3ZC66"/>
<keyword evidence="7" id="KW-1185">Reference proteome</keyword>
<dbReference type="RefSeq" id="WP_046328552.1">
    <property type="nucleotide sequence ID" value="NZ_CP011280.1"/>
</dbReference>
<dbReference type="GO" id="GO:0070005">
    <property type="term" value="F:cysteine-type aminopeptidase activity"/>
    <property type="evidence" value="ECO:0007669"/>
    <property type="project" value="InterPro"/>
</dbReference>
<dbReference type="InterPro" id="IPR038765">
    <property type="entry name" value="Papain-like_cys_pep_sf"/>
</dbReference>
<sequence length="434" mass="50008">MINKELLEKFEGKYLGNEANLVIQDAITNVGINEASLRKEVVKKHEFVFSDETKKGEITNQKRSGRCWMFSALNVLRVNTMEKLNVETFEFSQAYLQFFDKIEKANTYLEYIIETKDLPVRDRLVEHIMSIGVSDGGYWSFFVGLATKYGVVPKSVMPETFHSSNTDILNEVLDVRLKRAACLIRKAKTSEEISKIKDDTLYQVYNICVKALGMPPKKFTYEYRDKDKKFVRIKDVTPKEFMELYAKDDLLSKVELVADPREEHLKGRMYELPYSCSVIEYGPSKFLNVTIDELKKVTIASIKDGAPVWFGCDVGQSSDRKLGILDSELYNYDKTLTQLGEFSKVDRLLNYSAYMTHAMTFVGVDLDDEGKPLMWEVENSWGDEVGKKGIFSMSDKWFDDHNYSVVVDKKYISDEFKDGLDKEVIKLDYFDPLG</sequence>
<dbReference type="PATRIC" id="fig|1069640.6.peg.517"/>
<dbReference type="GO" id="GO:0043418">
    <property type="term" value="P:homocysteine catabolic process"/>
    <property type="evidence" value="ECO:0007669"/>
    <property type="project" value="TreeGrafter"/>
</dbReference>
<dbReference type="Proteomes" id="UP000033103">
    <property type="component" value="Chromosome"/>
</dbReference>
<keyword evidence="4 6" id="KW-0031">Aminopeptidase</keyword>
<dbReference type="PANTHER" id="PTHR10363:SF2">
    <property type="entry name" value="BLEOMYCIN HYDROLASE"/>
    <property type="match status" value="1"/>
</dbReference>
<dbReference type="GO" id="GO:0005737">
    <property type="term" value="C:cytoplasm"/>
    <property type="evidence" value="ECO:0007669"/>
    <property type="project" value="TreeGrafter"/>
</dbReference>
<evidence type="ECO:0000313" key="7">
    <source>
        <dbReference type="Proteomes" id="UP000033103"/>
    </source>
</evidence>
<reference evidence="6 7" key="1">
    <citation type="journal article" date="2012" name="BMC Genomics">
        <title>Genomic sequence analysis and characterization of Sneathia amnii sp. nov.</title>
        <authorList>
            <consortium name="Vaginal Microbiome Consortium (additional members)"/>
            <person name="Harwich M.D.Jr."/>
            <person name="Serrano M.G."/>
            <person name="Fettweis J.M."/>
            <person name="Alves J.M."/>
            <person name="Reimers M.A."/>
            <person name="Buck G.A."/>
            <person name="Jefferson K.K."/>
        </authorList>
    </citation>
    <scope>NUCLEOTIDE SEQUENCE [LARGE SCALE GENOMIC DNA]</scope>
    <source>
        <strain evidence="6 7">SN35</strain>
    </source>
</reference>
<keyword evidence="1 4" id="KW-0645">Protease</keyword>
<dbReference type="PANTHER" id="PTHR10363">
    <property type="entry name" value="BLEOMYCIN HYDROLASE"/>
    <property type="match status" value="1"/>
</dbReference>
<feature type="active site" evidence="5">
    <location>
        <position position="357"/>
    </location>
</feature>